<dbReference type="EMBL" id="NFIE01000018">
    <property type="protein sequence ID" value="OUN86970.1"/>
    <property type="molecule type" value="Genomic_DNA"/>
</dbReference>
<evidence type="ECO:0000256" key="3">
    <source>
        <dbReference type="ARBA" id="ARBA00022801"/>
    </source>
</evidence>
<dbReference type="InterPro" id="IPR018044">
    <property type="entry name" value="Peptidase_S11"/>
</dbReference>
<name>A0A1Y3XY94_9ACTN</name>
<dbReference type="GO" id="GO:0009252">
    <property type="term" value="P:peptidoglycan biosynthetic process"/>
    <property type="evidence" value="ECO:0007669"/>
    <property type="project" value="UniProtKB-KW"/>
</dbReference>
<dbReference type="RefSeq" id="WP_094335832.1">
    <property type="nucleotide sequence ID" value="NZ_NFIE01000018.1"/>
</dbReference>
<feature type="active site" description="Proton acceptor" evidence="7">
    <location>
        <position position="93"/>
    </location>
</feature>
<evidence type="ECO:0000256" key="2">
    <source>
        <dbReference type="ARBA" id="ARBA00022729"/>
    </source>
</evidence>
<evidence type="ECO:0000256" key="4">
    <source>
        <dbReference type="ARBA" id="ARBA00022960"/>
    </source>
</evidence>
<sequence>MNRTQTLPLARHIACTLCALLMCAGACLAPPVAAHAETLGTDVVLGETAEERGLAASDLPDITAPHAIVVGADGTVYFERAADDQVKIASLTKLMTAIVAIENAEPTDTITVDHAAATVGESSANLREGDTMPLETALKALLVPSGNDAAMAIASSVGALMDPASDDPYGVFVDAMNAKAAELGLGAVFANPHGLDFGAWEADMHASARDVATMLAYAMQSETFRAADGSGENSITVTGADGAERTVTFEVWNKILGRDGNIGGKTGTTYISGKCFAGTFVRDGEEVYVVVLGCAEDADRFADTLALANWYYDHMKTVEVVQSEYATMDGAALVGRATDAAWTDKTVDVVAADPDATVRVFDLAGELSLDVDLEEFSGAVRAGDAAGTLTLSQGDEALASVDLVAAEDIAEPSPLEWLLVQFDRFTRWITGKPGSAPAEVLAEAPSLS</sequence>
<dbReference type="Gene3D" id="3.40.710.10">
    <property type="entry name" value="DD-peptidase/beta-lactamase superfamily"/>
    <property type="match status" value="1"/>
</dbReference>
<feature type="binding site" evidence="8">
    <location>
        <position position="265"/>
    </location>
    <ligand>
        <name>substrate</name>
    </ligand>
</feature>
<evidence type="ECO:0000259" key="11">
    <source>
        <dbReference type="Pfam" id="PF00768"/>
    </source>
</evidence>
<reference evidence="13" key="1">
    <citation type="submission" date="2017-04" db="EMBL/GenBank/DDBJ databases">
        <title>Function of individual gut microbiota members based on whole genome sequencing of pure cultures obtained from chicken caecum.</title>
        <authorList>
            <person name="Medvecky M."/>
            <person name="Cejkova D."/>
            <person name="Polansky O."/>
            <person name="Karasova D."/>
            <person name="Kubasova T."/>
            <person name="Cizek A."/>
            <person name="Rychlik I."/>
        </authorList>
    </citation>
    <scope>NUCLEOTIDE SEQUENCE [LARGE SCALE GENOMIC DNA]</scope>
    <source>
        <strain evidence="13">An5</strain>
    </source>
</reference>
<keyword evidence="13" id="KW-1185">Reference proteome</keyword>
<keyword evidence="5" id="KW-0573">Peptidoglycan synthesis</keyword>
<evidence type="ECO:0000256" key="1">
    <source>
        <dbReference type="ARBA" id="ARBA00007164"/>
    </source>
</evidence>
<dbReference type="Proteomes" id="UP000195781">
    <property type="component" value="Unassembled WGS sequence"/>
</dbReference>
<feature type="active site" description="Acyl-ester intermediate" evidence="7">
    <location>
        <position position="90"/>
    </location>
</feature>
<evidence type="ECO:0000256" key="7">
    <source>
        <dbReference type="PIRSR" id="PIRSR618044-1"/>
    </source>
</evidence>
<feature type="signal peptide" evidence="10">
    <location>
        <begin position="1"/>
        <end position="29"/>
    </location>
</feature>
<evidence type="ECO:0000313" key="12">
    <source>
        <dbReference type="EMBL" id="OUN86970.1"/>
    </source>
</evidence>
<organism evidence="12 13">
    <name type="scientific">[Collinsella] massiliensis</name>
    <dbReference type="NCBI Taxonomy" id="1232426"/>
    <lineage>
        <taxon>Bacteria</taxon>
        <taxon>Bacillati</taxon>
        <taxon>Actinomycetota</taxon>
        <taxon>Coriobacteriia</taxon>
        <taxon>Coriobacteriales</taxon>
        <taxon>Coriobacteriaceae</taxon>
        <taxon>Enorma</taxon>
    </lineage>
</organism>
<dbReference type="InterPro" id="IPR012338">
    <property type="entry name" value="Beta-lactam/transpept-like"/>
</dbReference>
<evidence type="ECO:0000256" key="5">
    <source>
        <dbReference type="ARBA" id="ARBA00022984"/>
    </source>
</evidence>
<dbReference type="PRINTS" id="PR00725">
    <property type="entry name" value="DADACBPTASE1"/>
</dbReference>
<comment type="similarity">
    <text evidence="1 9">Belongs to the peptidase S11 family.</text>
</comment>
<accession>A0A1Y3XY94</accession>
<keyword evidence="3" id="KW-0378">Hydrolase</keyword>
<keyword evidence="2 10" id="KW-0732">Signal</keyword>
<dbReference type="SUPFAM" id="SSF56601">
    <property type="entry name" value="beta-lactamase/transpeptidase-like"/>
    <property type="match status" value="1"/>
</dbReference>
<dbReference type="Pfam" id="PF00768">
    <property type="entry name" value="Peptidase_S11"/>
    <property type="match status" value="1"/>
</dbReference>
<dbReference type="GO" id="GO:0008360">
    <property type="term" value="P:regulation of cell shape"/>
    <property type="evidence" value="ECO:0007669"/>
    <property type="project" value="UniProtKB-KW"/>
</dbReference>
<dbReference type="GO" id="GO:0006508">
    <property type="term" value="P:proteolysis"/>
    <property type="evidence" value="ECO:0007669"/>
    <property type="project" value="InterPro"/>
</dbReference>
<dbReference type="GO" id="GO:0009002">
    <property type="term" value="F:serine-type D-Ala-D-Ala carboxypeptidase activity"/>
    <property type="evidence" value="ECO:0007669"/>
    <property type="project" value="InterPro"/>
</dbReference>
<protein>
    <submittedName>
        <fullName evidence="12">Peptidase S11</fullName>
    </submittedName>
</protein>
<feature type="chain" id="PRO_5038946687" evidence="10">
    <location>
        <begin position="30"/>
        <end position="448"/>
    </location>
</feature>
<comment type="caution">
    <text evidence="12">The sequence shown here is derived from an EMBL/GenBank/DDBJ whole genome shotgun (WGS) entry which is preliminary data.</text>
</comment>
<feature type="domain" description="Peptidase S11 D-alanyl-D-alanine carboxypeptidase A N-terminal" evidence="11">
    <location>
        <begin position="59"/>
        <end position="294"/>
    </location>
</feature>
<evidence type="ECO:0000256" key="10">
    <source>
        <dbReference type="SAM" id="SignalP"/>
    </source>
</evidence>
<dbReference type="GO" id="GO:0071555">
    <property type="term" value="P:cell wall organization"/>
    <property type="evidence" value="ECO:0007669"/>
    <property type="project" value="UniProtKB-KW"/>
</dbReference>
<dbReference type="PANTHER" id="PTHR21581">
    <property type="entry name" value="D-ALANYL-D-ALANINE CARBOXYPEPTIDASE"/>
    <property type="match status" value="1"/>
</dbReference>
<proteinExistence type="inferred from homology"/>
<dbReference type="PANTHER" id="PTHR21581:SF6">
    <property type="entry name" value="TRAFFICKING PROTEIN PARTICLE COMPLEX SUBUNIT 12"/>
    <property type="match status" value="1"/>
</dbReference>
<feature type="active site" evidence="7">
    <location>
        <position position="145"/>
    </location>
</feature>
<evidence type="ECO:0000256" key="6">
    <source>
        <dbReference type="ARBA" id="ARBA00023316"/>
    </source>
</evidence>
<evidence type="ECO:0000313" key="13">
    <source>
        <dbReference type="Proteomes" id="UP000195781"/>
    </source>
</evidence>
<keyword evidence="4" id="KW-0133">Cell shape</keyword>
<gene>
    <name evidence="12" type="ORF">B5G02_07905</name>
</gene>
<dbReference type="OrthoDB" id="3530815at2"/>
<dbReference type="AlphaFoldDB" id="A0A1Y3XY94"/>
<keyword evidence="6" id="KW-0961">Cell wall biogenesis/degradation</keyword>
<evidence type="ECO:0000256" key="9">
    <source>
        <dbReference type="RuleBase" id="RU004016"/>
    </source>
</evidence>
<dbReference type="InterPro" id="IPR001967">
    <property type="entry name" value="Peptidase_S11_N"/>
</dbReference>
<evidence type="ECO:0000256" key="8">
    <source>
        <dbReference type="PIRSR" id="PIRSR618044-2"/>
    </source>
</evidence>